<dbReference type="InterPro" id="IPR043128">
    <property type="entry name" value="Rev_trsase/Diguanyl_cyclase"/>
</dbReference>
<dbReference type="EMBL" id="JACHGY010000001">
    <property type="protein sequence ID" value="MBB6431401.1"/>
    <property type="molecule type" value="Genomic_DNA"/>
</dbReference>
<accession>A0A7X0LM91</accession>
<dbReference type="InterPro" id="IPR001610">
    <property type="entry name" value="PAC"/>
</dbReference>
<dbReference type="SUPFAM" id="SSF55785">
    <property type="entry name" value="PYP-like sensor domain (PAS domain)"/>
    <property type="match status" value="1"/>
</dbReference>
<dbReference type="CDD" id="cd01949">
    <property type="entry name" value="GGDEF"/>
    <property type="match status" value="1"/>
</dbReference>
<dbReference type="InterPro" id="IPR013655">
    <property type="entry name" value="PAS_fold_3"/>
</dbReference>
<feature type="domain" description="GGDEF" evidence="6">
    <location>
        <begin position="407"/>
        <end position="540"/>
    </location>
</feature>
<organism evidence="7 8">
    <name type="scientific">Algisphaera agarilytica</name>
    <dbReference type="NCBI Taxonomy" id="1385975"/>
    <lineage>
        <taxon>Bacteria</taxon>
        <taxon>Pseudomonadati</taxon>
        <taxon>Planctomycetota</taxon>
        <taxon>Phycisphaerae</taxon>
        <taxon>Phycisphaerales</taxon>
        <taxon>Phycisphaeraceae</taxon>
        <taxon>Algisphaera</taxon>
    </lineage>
</organism>
<dbReference type="SUPFAM" id="SSF55073">
    <property type="entry name" value="Nucleotide cyclase"/>
    <property type="match status" value="1"/>
</dbReference>
<dbReference type="CDD" id="cd00130">
    <property type="entry name" value="PAS"/>
    <property type="match status" value="1"/>
</dbReference>
<dbReference type="InterPro" id="IPR029787">
    <property type="entry name" value="Nucleotide_cyclase"/>
</dbReference>
<dbReference type="CDD" id="cd01948">
    <property type="entry name" value="EAL"/>
    <property type="match status" value="1"/>
</dbReference>
<evidence type="ECO:0000256" key="1">
    <source>
        <dbReference type="SAM" id="MobiDB-lite"/>
    </source>
</evidence>
<dbReference type="GO" id="GO:0003824">
    <property type="term" value="F:catalytic activity"/>
    <property type="evidence" value="ECO:0007669"/>
    <property type="project" value="UniProtKB-ARBA"/>
</dbReference>
<dbReference type="PROSITE" id="PS50113">
    <property type="entry name" value="PAC"/>
    <property type="match status" value="1"/>
</dbReference>
<dbReference type="NCBIfam" id="TIGR00254">
    <property type="entry name" value="GGDEF"/>
    <property type="match status" value="1"/>
</dbReference>
<dbReference type="Pfam" id="PF00990">
    <property type="entry name" value="GGDEF"/>
    <property type="match status" value="1"/>
</dbReference>
<dbReference type="NCBIfam" id="TIGR00229">
    <property type="entry name" value="sensory_box"/>
    <property type="match status" value="1"/>
</dbReference>
<dbReference type="Proteomes" id="UP000541810">
    <property type="component" value="Unassembled WGS sequence"/>
</dbReference>
<dbReference type="InterPro" id="IPR001633">
    <property type="entry name" value="EAL_dom"/>
</dbReference>
<dbReference type="Pfam" id="PF00563">
    <property type="entry name" value="EAL"/>
    <property type="match status" value="1"/>
</dbReference>
<dbReference type="SUPFAM" id="SSF141868">
    <property type="entry name" value="EAL domain-like"/>
    <property type="match status" value="1"/>
</dbReference>
<keyword evidence="2" id="KW-1133">Transmembrane helix</keyword>
<evidence type="ECO:0000313" key="7">
    <source>
        <dbReference type="EMBL" id="MBB6431401.1"/>
    </source>
</evidence>
<evidence type="ECO:0000259" key="5">
    <source>
        <dbReference type="PROSITE" id="PS50883"/>
    </source>
</evidence>
<dbReference type="SMART" id="SM00052">
    <property type="entry name" value="EAL"/>
    <property type="match status" value="1"/>
</dbReference>
<feature type="domain" description="PAS" evidence="3">
    <location>
        <begin position="264"/>
        <end position="320"/>
    </location>
</feature>
<dbReference type="PROSITE" id="PS50112">
    <property type="entry name" value="PAS"/>
    <property type="match status" value="1"/>
</dbReference>
<dbReference type="InterPro" id="IPR035919">
    <property type="entry name" value="EAL_sf"/>
</dbReference>
<dbReference type="Gene3D" id="3.30.450.20">
    <property type="entry name" value="PAS domain"/>
    <property type="match status" value="1"/>
</dbReference>
<dbReference type="SMART" id="SM00267">
    <property type="entry name" value="GGDEF"/>
    <property type="match status" value="1"/>
</dbReference>
<evidence type="ECO:0000259" key="6">
    <source>
        <dbReference type="PROSITE" id="PS50887"/>
    </source>
</evidence>
<dbReference type="InterPro" id="IPR000160">
    <property type="entry name" value="GGDEF_dom"/>
</dbReference>
<reference evidence="7 8" key="1">
    <citation type="submission" date="2020-08" db="EMBL/GenBank/DDBJ databases">
        <title>Genomic Encyclopedia of Type Strains, Phase IV (KMG-IV): sequencing the most valuable type-strain genomes for metagenomic binning, comparative biology and taxonomic classification.</title>
        <authorList>
            <person name="Goeker M."/>
        </authorList>
    </citation>
    <scope>NUCLEOTIDE SEQUENCE [LARGE SCALE GENOMIC DNA]</scope>
    <source>
        <strain evidence="7 8">DSM 103725</strain>
    </source>
</reference>
<dbReference type="InterPro" id="IPR000700">
    <property type="entry name" value="PAS-assoc_C"/>
</dbReference>
<dbReference type="PROSITE" id="PS50887">
    <property type="entry name" value="GGDEF"/>
    <property type="match status" value="1"/>
</dbReference>
<dbReference type="InterPro" id="IPR052155">
    <property type="entry name" value="Biofilm_reg_signaling"/>
</dbReference>
<evidence type="ECO:0000259" key="4">
    <source>
        <dbReference type="PROSITE" id="PS50113"/>
    </source>
</evidence>
<feature type="transmembrane region" description="Helical" evidence="2">
    <location>
        <begin position="31"/>
        <end position="49"/>
    </location>
</feature>
<proteinExistence type="predicted"/>
<dbReference type="PROSITE" id="PS50883">
    <property type="entry name" value="EAL"/>
    <property type="match status" value="1"/>
</dbReference>
<dbReference type="AlphaFoldDB" id="A0A7X0LM91"/>
<dbReference type="Gene3D" id="3.20.20.450">
    <property type="entry name" value="EAL domain"/>
    <property type="match status" value="1"/>
</dbReference>
<feature type="domain" description="EAL" evidence="5">
    <location>
        <begin position="549"/>
        <end position="805"/>
    </location>
</feature>
<feature type="region of interest" description="Disordered" evidence="1">
    <location>
        <begin position="1"/>
        <end position="22"/>
    </location>
</feature>
<dbReference type="SMART" id="SM00086">
    <property type="entry name" value="PAC"/>
    <property type="match status" value="1"/>
</dbReference>
<feature type="domain" description="PAC" evidence="4">
    <location>
        <begin position="323"/>
        <end position="375"/>
    </location>
</feature>
<dbReference type="SMART" id="SM00091">
    <property type="entry name" value="PAS"/>
    <property type="match status" value="1"/>
</dbReference>
<keyword evidence="2" id="KW-0472">Membrane</keyword>
<sequence>MWSRQKISDSAASSSGPPTTEARQYGSIKPAFAMVAILIGGVFFTWWTVQNTDREMRQDRLAHARLATMAINVERVKALSGTEADLESDDYLRLKEQFAAVRAADPKCRFVYLMGRNEDGSVFFFADSEPAGSEDESPAGQIYEEISDEYLNAFDTVTALVEGPVTDRWGTWVSALVPLVDPDNGELIAMLGTDVDAGNWNQAVAAKAALPAGLFALAGVIAFFYIRLRHSDALIREHQVALNLERDQYQSLVGNIPGATYRCAADDDWTIFFISNQIEQITGYPASDFINNAVRTYESIIHREDAEAVSRSVAEATAAERPYEIEYRICHRNGGTHWVYEKGRCVIDPHGGPECLDGFILDVTERKLAEEHLALAATTDKLTGLPNRTLFLDRLDRRLKQSKRDCSKFAVLFFDFDRFKVVNDSLGHEVGDALLCNIARIFERELRESDTVARFGGDEFVVLLGSLTNDVDAEAKAKRLLEVFADPHSINGHHIVSTASIGLVTNAHAYSSGADMIRDADVAMYRAKANGKGQVATFDFDMRRDAVDRQELEADMRDAISNDQFLLLFQPIIDLSTGQTNGFESLVRWGHPERGMIGPEVFIPIAEETGLIIELGRWVARNAARQIGEWNQGRSDGEHLFVNINLSKRELLDSRICESLVQYRREFALEPQDLRLEITETTIADLRSDLLPMLHKLRDQGFSISMDDFGTGLSSLGALHNYPIDCLKIDKSFILRLDTDRSLLAVVSAITSMTQSLGIPVVAEGIESKETVVALQSIGCRWGQGFFFAEPLPESHVEAYLLDENDHQQTNAA</sequence>
<dbReference type="Gene3D" id="3.30.70.270">
    <property type="match status" value="1"/>
</dbReference>
<keyword evidence="8" id="KW-1185">Reference proteome</keyword>
<dbReference type="PANTHER" id="PTHR44757:SF2">
    <property type="entry name" value="BIOFILM ARCHITECTURE MAINTENANCE PROTEIN MBAA"/>
    <property type="match status" value="1"/>
</dbReference>
<gene>
    <name evidence="7" type="ORF">HNQ40_003207</name>
</gene>
<keyword evidence="2" id="KW-0812">Transmembrane</keyword>
<dbReference type="InterPro" id="IPR000014">
    <property type="entry name" value="PAS"/>
</dbReference>
<dbReference type="PANTHER" id="PTHR44757">
    <property type="entry name" value="DIGUANYLATE CYCLASE DGCP"/>
    <property type="match status" value="1"/>
</dbReference>
<dbReference type="Pfam" id="PF08447">
    <property type="entry name" value="PAS_3"/>
    <property type="match status" value="1"/>
</dbReference>
<name>A0A7X0LM91_9BACT</name>
<evidence type="ECO:0000259" key="3">
    <source>
        <dbReference type="PROSITE" id="PS50112"/>
    </source>
</evidence>
<dbReference type="FunFam" id="3.30.70.270:FF:000001">
    <property type="entry name" value="Diguanylate cyclase domain protein"/>
    <property type="match status" value="1"/>
</dbReference>
<dbReference type="RefSeq" id="WP_184678870.1">
    <property type="nucleotide sequence ID" value="NZ_JACHGY010000001.1"/>
</dbReference>
<comment type="caution">
    <text evidence="7">The sequence shown here is derived from an EMBL/GenBank/DDBJ whole genome shotgun (WGS) entry which is preliminary data.</text>
</comment>
<dbReference type="InterPro" id="IPR035965">
    <property type="entry name" value="PAS-like_dom_sf"/>
</dbReference>
<dbReference type="CDD" id="cd18773">
    <property type="entry name" value="PDC1_HK_sensor"/>
    <property type="match status" value="1"/>
</dbReference>
<feature type="compositionally biased region" description="Polar residues" evidence="1">
    <location>
        <begin position="8"/>
        <end position="22"/>
    </location>
</feature>
<protein>
    <submittedName>
        <fullName evidence="7">Diguanylate cyclase (GGDEF)-like protein/PAS domain S-box-containing protein</fullName>
    </submittedName>
</protein>
<evidence type="ECO:0000313" key="8">
    <source>
        <dbReference type="Proteomes" id="UP000541810"/>
    </source>
</evidence>
<feature type="transmembrane region" description="Helical" evidence="2">
    <location>
        <begin position="208"/>
        <end position="226"/>
    </location>
</feature>
<evidence type="ECO:0000256" key="2">
    <source>
        <dbReference type="SAM" id="Phobius"/>
    </source>
</evidence>